<dbReference type="Proteomes" id="UP000095463">
    <property type="component" value="Unassembled WGS sequence"/>
</dbReference>
<dbReference type="GO" id="GO:0055085">
    <property type="term" value="P:transmembrane transport"/>
    <property type="evidence" value="ECO:0007669"/>
    <property type="project" value="UniProtKB-ARBA"/>
</dbReference>
<name>A0A1E5XTI9_9HYPH</name>
<evidence type="ECO:0000313" key="8">
    <source>
        <dbReference type="Proteomes" id="UP000095463"/>
    </source>
</evidence>
<feature type="domain" description="ABC transporter" evidence="6">
    <location>
        <begin position="7"/>
        <end position="251"/>
    </location>
</feature>
<keyword evidence="4" id="KW-0547">Nucleotide-binding</keyword>
<dbReference type="NCBIfam" id="NF008453">
    <property type="entry name" value="PRK11308.1"/>
    <property type="match status" value="2"/>
</dbReference>
<dbReference type="Pfam" id="PF08352">
    <property type="entry name" value="oligo_HPY"/>
    <property type="match status" value="1"/>
</dbReference>
<dbReference type="NCBIfam" id="NF007739">
    <property type="entry name" value="PRK10419.1"/>
    <property type="match status" value="2"/>
</dbReference>
<dbReference type="PROSITE" id="PS50893">
    <property type="entry name" value="ABC_TRANSPORTER_2"/>
    <property type="match status" value="2"/>
</dbReference>
<dbReference type="SUPFAM" id="SSF52540">
    <property type="entry name" value="P-loop containing nucleoside triphosphate hydrolases"/>
    <property type="match status" value="2"/>
</dbReference>
<dbReference type="GO" id="GO:0005524">
    <property type="term" value="F:ATP binding"/>
    <property type="evidence" value="ECO:0007669"/>
    <property type="project" value="UniProtKB-KW"/>
</dbReference>
<dbReference type="OrthoDB" id="7793371at2"/>
<proteinExistence type="inferred from homology"/>
<evidence type="ECO:0000313" key="7">
    <source>
        <dbReference type="EMBL" id="OEO31917.1"/>
    </source>
</evidence>
<dbReference type="GO" id="GO:0015833">
    <property type="term" value="P:peptide transport"/>
    <property type="evidence" value="ECO:0007669"/>
    <property type="project" value="InterPro"/>
</dbReference>
<keyword evidence="5" id="KW-0067">ATP-binding</keyword>
<feature type="domain" description="ABC transporter" evidence="6">
    <location>
        <begin position="275"/>
        <end position="523"/>
    </location>
</feature>
<dbReference type="AlphaFoldDB" id="A0A1E5XTI9"/>
<dbReference type="InterPro" id="IPR017871">
    <property type="entry name" value="ABC_transporter-like_CS"/>
</dbReference>
<comment type="subcellular location">
    <subcellularLocation>
        <location evidence="1">Cell inner membrane</location>
        <topology evidence="1">Peripheral membrane protein</topology>
    </subcellularLocation>
</comment>
<dbReference type="Gene3D" id="3.40.50.300">
    <property type="entry name" value="P-loop containing nucleotide triphosphate hydrolases"/>
    <property type="match status" value="2"/>
</dbReference>
<dbReference type="PROSITE" id="PS00211">
    <property type="entry name" value="ABC_TRANSPORTER_1"/>
    <property type="match status" value="2"/>
</dbReference>
<dbReference type="InterPro" id="IPR027417">
    <property type="entry name" value="P-loop_NTPase"/>
</dbReference>
<dbReference type="Pfam" id="PF00005">
    <property type="entry name" value="ABC_tran"/>
    <property type="match status" value="2"/>
</dbReference>
<dbReference type="InterPro" id="IPR003593">
    <property type="entry name" value="AAA+_ATPase"/>
</dbReference>
<sequence length="541" mass="57996">MLDVPALDIVDLSVGYAGENGIIPAVDRVSFNIAAGEFMGLAGESGCGKSTIAQSILRLLRAPGIITGGEIRIAGNDMLSQDDNAVRALRWRTASIVLQNSLTSLNPVKRIAWQLQEALNRGTSAVGRTPAELLQMVDIDPKRLRAYPHELSGGQRQRVVIAMALALEPKLIILDEPTTALDVIVQQEIFVTVKALQRQMGFAVLLITHDLPLLFEVADRIAVMRDGRIVETAPVPRFRQHQEHPYSRALLTASPKVDFTTPSVARPKSVAHPVLETAHLTKAYGTNPLTGRSALVAVNDVSFRLASGEIVALVGASGSGKSTFGRIVTGLTRPSSGDVLVDGRTPVPVSRRRPHQPRAAQMVFQDVYGSLNPLHTIGHHLRRAVISAPGGDKTDVEGRVAALLTEVGLTPTASYLDRRPHELSGGQRQRVGLARALAASPKLLVADEPVSMLDVSIRRDILNLIARLRDEQGVAVLYITHDVVSAGYIADRIAVMHRGQIVEEGLAKAVLANPQHACTRQLIAAVPGGLGLETPNPVPAS</sequence>
<evidence type="ECO:0000259" key="6">
    <source>
        <dbReference type="PROSITE" id="PS50893"/>
    </source>
</evidence>
<evidence type="ECO:0000256" key="3">
    <source>
        <dbReference type="ARBA" id="ARBA00022448"/>
    </source>
</evidence>
<gene>
    <name evidence="7" type="ORF">VW23_000120</name>
</gene>
<dbReference type="RefSeq" id="WP_069908914.1">
    <property type="nucleotide sequence ID" value="NZ_LAJE02000112.1"/>
</dbReference>
<dbReference type="SMART" id="SM00382">
    <property type="entry name" value="AAA"/>
    <property type="match status" value="2"/>
</dbReference>
<comment type="caution">
    <text evidence="7">The sequence shown here is derived from an EMBL/GenBank/DDBJ whole genome shotgun (WGS) entry which is preliminary data.</text>
</comment>
<comment type="similarity">
    <text evidence="2">Belongs to the ABC transporter superfamily.</text>
</comment>
<dbReference type="GO" id="GO:0005886">
    <property type="term" value="C:plasma membrane"/>
    <property type="evidence" value="ECO:0007669"/>
    <property type="project" value="UniProtKB-SubCell"/>
</dbReference>
<organism evidence="7 8">
    <name type="scientific">Devosia insulae DS-56</name>
    <dbReference type="NCBI Taxonomy" id="1116389"/>
    <lineage>
        <taxon>Bacteria</taxon>
        <taxon>Pseudomonadati</taxon>
        <taxon>Pseudomonadota</taxon>
        <taxon>Alphaproteobacteria</taxon>
        <taxon>Hyphomicrobiales</taxon>
        <taxon>Devosiaceae</taxon>
        <taxon>Devosia</taxon>
    </lineage>
</organism>
<dbReference type="GO" id="GO:0016887">
    <property type="term" value="F:ATP hydrolysis activity"/>
    <property type="evidence" value="ECO:0007669"/>
    <property type="project" value="InterPro"/>
</dbReference>
<dbReference type="PANTHER" id="PTHR43776">
    <property type="entry name" value="TRANSPORT ATP-BINDING PROTEIN"/>
    <property type="match status" value="1"/>
</dbReference>
<dbReference type="InterPro" id="IPR013563">
    <property type="entry name" value="Oligopep_ABC_C"/>
</dbReference>
<evidence type="ECO:0000256" key="2">
    <source>
        <dbReference type="ARBA" id="ARBA00005417"/>
    </source>
</evidence>
<accession>A0A1E5XTI9</accession>
<dbReference type="InterPro" id="IPR050319">
    <property type="entry name" value="ABC_transp_ATP-bind"/>
</dbReference>
<evidence type="ECO:0000256" key="1">
    <source>
        <dbReference type="ARBA" id="ARBA00004417"/>
    </source>
</evidence>
<dbReference type="CDD" id="cd03257">
    <property type="entry name" value="ABC_NikE_OppD_transporters"/>
    <property type="match status" value="2"/>
</dbReference>
<reference evidence="7 8" key="1">
    <citation type="journal article" date="2015" name="Genome Announc.">
        <title>Genome Assemblies of Three Soil-Associated Devosia species: D. insulae, D. limi, and D. soli.</title>
        <authorList>
            <person name="Hassan Y.I."/>
            <person name="Lepp D."/>
            <person name="Zhou T."/>
        </authorList>
    </citation>
    <scope>NUCLEOTIDE SEQUENCE [LARGE SCALE GENOMIC DNA]</scope>
    <source>
        <strain evidence="7 8">DS-56</strain>
    </source>
</reference>
<keyword evidence="8" id="KW-1185">Reference proteome</keyword>
<dbReference type="EMBL" id="LAJE02000112">
    <property type="protein sequence ID" value="OEO31917.1"/>
    <property type="molecule type" value="Genomic_DNA"/>
</dbReference>
<evidence type="ECO:0000256" key="5">
    <source>
        <dbReference type="ARBA" id="ARBA00022840"/>
    </source>
</evidence>
<keyword evidence="3" id="KW-0813">Transport</keyword>
<dbReference type="InterPro" id="IPR003439">
    <property type="entry name" value="ABC_transporter-like_ATP-bd"/>
</dbReference>
<protein>
    <recommendedName>
        <fullName evidence="6">ABC transporter domain-containing protein</fullName>
    </recommendedName>
</protein>
<evidence type="ECO:0000256" key="4">
    <source>
        <dbReference type="ARBA" id="ARBA00022741"/>
    </source>
</evidence>